<feature type="domain" description="Phosphoribosyltransferase" evidence="2">
    <location>
        <begin position="3"/>
        <end position="44"/>
    </location>
</feature>
<keyword evidence="4" id="KW-1185">Reference proteome</keyword>
<evidence type="ECO:0000259" key="2">
    <source>
        <dbReference type="Pfam" id="PF00156"/>
    </source>
</evidence>
<dbReference type="GO" id="GO:0000287">
    <property type="term" value="F:magnesium ion binding"/>
    <property type="evidence" value="ECO:0007669"/>
    <property type="project" value="InterPro"/>
</dbReference>
<comment type="caution">
    <text evidence="3">The sequence shown here is derived from an EMBL/GenBank/DDBJ whole genome shotgun (WGS) entry which is preliminary data.</text>
</comment>
<dbReference type="GO" id="GO:0002189">
    <property type="term" value="C:ribose phosphate diphosphokinase complex"/>
    <property type="evidence" value="ECO:0007669"/>
    <property type="project" value="TreeGrafter"/>
</dbReference>
<reference evidence="3 4" key="1">
    <citation type="journal article" date="2021" name="Elife">
        <title>Chloroplast acquisition without the gene transfer in kleptoplastic sea slugs, Plakobranchus ocellatus.</title>
        <authorList>
            <person name="Maeda T."/>
            <person name="Takahashi S."/>
            <person name="Yoshida T."/>
            <person name="Shimamura S."/>
            <person name="Takaki Y."/>
            <person name="Nagai Y."/>
            <person name="Toyoda A."/>
            <person name="Suzuki Y."/>
            <person name="Arimoto A."/>
            <person name="Ishii H."/>
            <person name="Satoh N."/>
            <person name="Nishiyama T."/>
            <person name="Hasebe M."/>
            <person name="Maruyama T."/>
            <person name="Minagawa J."/>
            <person name="Obokata J."/>
            <person name="Shigenobu S."/>
        </authorList>
    </citation>
    <scope>NUCLEOTIDE SEQUENCE [LARGE SCALE GENOMIC DNA]</scope>
</reference>
<proteinExistence type="inferred from homology"/>
<dbReference type="Pfam" id="PF00156">
    <property type="entry name" value="Pribosyltran"/>
    <property type="match status" value="1"/>
</dbReference>
<evidence type="ECO:0000313" key="4">
    <source>
        <dbReference type="Proteomes" id="UP000762676"/>
    </source>
</evidence>
<dbReference type="GO" id="GO:0005737">
    <property type="term" value="C:cytoplasm"/>
    <property type="evidence" value="ECO:0007669"/>
    <property type="project" value="TreeGrafter"/>
</dbReference>
<dbReference type="PANTHER" id="PTHR10210:SF45">
    <property type="entry name" value="RIBOSE-PHOSPHATE PYROPHOSPHOKINASE 3, CHLOROPLASTIC"/>
    <property type="match status" value="1"/>
</dbReference>
<dbReference type="InterPro" id="IPR005946">
    <property type="entry name" value="Rib-P_diPkinase"/>
</dbReference>
<gene>
    <name evidence="3" type="ORF">ElyMa_003670400</name>
</gene>
<dbReference type="PANTHER" id="PTHR10210">
    <property type="entry name" value="RIBOSE-PHOSPHATE DIPHOSPHOKINASE FAMILY MEMBER"/>
    <property type="match status" value="1"/>
</dbReference>
<dbReference type="CDD" id="cd06223">
    <property type="entry name" value="PRTases_typeI"/>
    <property type="match status" value="1"/>
</dbReference>
<dbReference type="Gene3D" id="3.40.50.2020">
    <property type="match status" value="1"/>
</dbReference>
<dbReference type="InterPro" id="IPR000836">
    <property type="entry name" value="PRTase_dom"/>
</dbReference>
<dbReference type="GO" id="GO:0006015">
    <property type="term" value="P:5-phosphoribose 1-diphosphate biosynthetic process"/>
    <property type="evidence" value="ECO:0007669"/>
    <property type="project" value="TreeGrafter"/>
</dbReference>
<accession>A0AAV4EZH8</accession>
<dbReference type="GO" id="GO:0006164">
    <property type="term" value="P:purine nucleotide biosynthetic process"/>
    <property type="evidence" value="ECO:0007669"/>
    <property type="project" value="TreeGrafter"/>
</dbReference>
<dbReference type="Proteomes" id="UP000762676">
    <property type="component" value="Unassembled WGS sequence"/>
</dbReference>
<dbReference type="InterPro" id="IPR029057">
    <property type="entry name" value="PRTase-like"/>
</dbReference>
<dbReference type="AlphaFoldDB" id="A0AAV4EZH8"/>
<comment type="similarity">
    <text evidence="1">Belongs to the ribose-phosphate pyrophosphokinase family.</text>
</comment>
<name>A0AAV4EZH8_9GAST</name>
<sequence>MPGDPKGKHVVIIDDLVQTGGTLKECGKALLQGGATAISAYVTHAVFPNKSWQKFTHSAHGTSPSFQNFWITDSLPHAPEICTHPPFKLLSLSTIIAENLLGFDLMPT</sequence>
<dbReference type="EMBL" id="BMAT01007510">
    <property type="protein sequence ID" value="GFR65868.1"/>
    <property type="molecule type" value="Genomic_DNA"/>
</dbReference>
<organism evidence="3 4">
    <name type="scientific">Elysia marginata</name>
    <dbReference type="NCBI Taxonomy" id="1093978"/>
    <lineage>
        <taxon>Eukaryota</taxon>
        <taxon>Metazoa</taxon>
        <taxon>Spiralia</taxon>
        <taxon>Lophotrochozoa</taxon>
        <taxon>Mollusca</taxon>
        <taxon>Gastropoda</taxon>
        <taxon>Heterobranchia</taxon>
        <taxon>Euthyneura</taxon>
        <taxon>Panpulmonata</taxon>
        <taxon>Sacoglossa</taxon>
        <taxon>Placobranchoidea</taxon>
        <taxon>Plakobranchidae</taxon>
        <taxon>Elysia</taxon>
    </lineage>
</organism>
<protein>
    <submittedName>
        <fullName evidence="3">Ribose-phosphate pyrophosphokinase 4-like</fullName>
    </submittedName>
</protein>
<dbReference type="SUPFAM" id="SSF53271">
    <property type="entry name" value="PRTase-like"/>
    <property type="match status" value="1"/>
</dbReference>
<evidence type="ECO:0000256" key="1">
    <source>
        <dbReference type="ARBA" id="ARBA00006478"/>
    </source>
</evidence>
<evidence type="ECO:0000313" key="3">
    <source>
        <dbReference type="EMBL" id="GFR65868.1"/>
    </source>
</evidence>